<keyword evidence="2" id="KW-1185">Reference proteome</keyword>
<reference evidence="1" key="1">
    <citation type="submission" date="2021-10" db="EMBL/GenBank/DDBJ databases">
        <title>Anaerobic single-cell dispensing facilitates the cultivation of human gut bacteria.</title>
        <authorList>
            <person name="Afrizal A."/>
        </authorList>
    </citation>
    <scope>NUCLEOTIDE SEQUENCE</scope>
    <source>
        <strain evidence="1">CLA-AA-H215</strain>
    </source>
</reference>
<dbReference type="EMBL" id="JAJEQR010000002">
    <property type="protein sequence ID" value="MCC2229511.1"/>
    <property type="molecule type" value="Genomic_DNA"/>
</dbReference>
<sequence length="275" mass="31511">MRYYKKVLALFCAGLILFGLWGCSGRMDNREDTKTNRLDLPPEHLELSERQREILKKENLPQEYDKLTQTQKRAICRMEKMLCYLDEKYPGVEFRYLEYSAGYFDTEWLSVYPRGGSSSRDIVTVRPAGYNENGTFTDNYIGVYVRPYYEEAIAQYVKDYFQSGNVLVIGPDSVKTTLESTDDAAAGKIAGNCSGSCHIYFYLNLTDEKMKEFCEAFGAWCAENGYSGDHLVTLVESSEKLEEISEFNQYSYLNEDTYTLQYHCTVSTGGTVDIL</sequence>
<dbReference type="AlphaFoldDB" id="A0AAE3JF93"/>
<dbReference type="RefSeq" id="WP_016566415.1">
    <property type="nucleotide sequence ID" value="NZ_JBBNHI010000258.1"/>
</dbReference>
<evidence type="ECO:0000313" key="1">
    <source>
        <dbReference type="EMBL" id="MCC2229511.1"/>
    </source>
</evidence>
<protein>
    <submittedName>
        <fullName evidence="1">Uncharacterized protein</fullName>
    </submittedName>
</protein>
<dbReference type="Proteomes" id="UP001198182">
    <property type="component" value="Unassembled WGS sequence"/>
</dbReference>
<accession>A0AAE3JF93</accession>
<evidence type="ECO:0000313" key="2">
    <source>
        <dbReference type="Proteomes" id="UP001198182"/>
    </source>
</evidence>
<gene>
    <name evidence="1" type="ORF">LKD81_00660</name>
</gene>
<name>A0AAE3JF93_9FIRM</name>
<proteinExistence type="predicted"/>
<comment type="caution">
    <text evidence="1">The sequence shown here is derived from an EMBL/GenBank/DDBJ whole genome shotgun (WGS) entry which is preliminary data.</text>
</comment>
<organism evidence="1 2">
    <name type="scientific">Hominifimenecus microfluidus</name>
    <dbReference type="NCBI Taxonomy" id="2885348"/>
    <lineage>
        <taxon>Bacteria</taxon>
        <taxon>Bacillati</taxon>
        <taxon>Bacillota</taxon>
        <taxon>Clostridia</taxon>
        <taxon>Lachnospirales</taxon>
        <taxon>Lachnospiraceae</taxon>
        <taxon>Hominifimenecus</taxon>
    </lineage>
</organism>